<reference evidence="6 7" key="1">
    <citation type="submission" date="2024-06" db="EMBL/GenBank/DDBJ databases">
        <title>The Natural Products Discovery Center: Release of the First 8490 Sequenced Strains for Exploring Actinobacteria Biosynthetic Diversity.</title>
        <authorList>
            <person name="Kalkreuter E."/>
            <person name="Kautsar S.A."/>
            <person name="Yang D."/>
            <person name="Bader C.D."/>
            <person name="Teijaro C.N."/>
            <person name="Fluegel L."/>
            <person name="Davis C.M."/>
            <person name="Simpson J.R."/>
            <person name="Lauterbach L."/>
            <person name="Steele A.D."/>
            <person name="Gui C."/>
            <person name="Meng S."/>
            <person name="Li G."/>
            <person name="Viehrig K."/>
            <person name="Ye F."/>
            <person name="Su P."/>
            <person name="Kiefer A.F."/>
            <person name="Nichols A."/>
            <person name="Cepeda A.J."/>
            <person name="Yan W."/>
            <person name="Fan B."/>
            <person name="Jiang Y."/>
            <person name="Adhikari A."/>
            <person name="Zheng C.-J."/>
            <person name="Schuster L."/>
            <person name="Cowan T.M."/>
            <person name="Smanski M.J."/>
            <person name="Chevrette M.G."/>
            <person name="De Carvalho L.P.S."/>
            <person name="Shen B."/>
        </authorList>
    </citation>
    <scope>NUCLEOTIDE SEQUENCE [LARGE SCALE GENOMIC DNA]</scope>
    <source>
        <strain evidence="6 7">NPDC050671</strain>
    </source>
</reference>
<dbReference type="PANTHER" id="PTHR30055">
    <property type="entry name" value="HTH-TYPE TRANSCRIPTIONAL REGULATOR RUTR"/>
    <property type="match status" value="1"/>
</dbReference>
<dbReference type="SUPFAM" id="SSF48498">
    <property type="entry name" value="Tetracyclin repressor-like, C-terminal domain"/>
    <property type="match status" value="1"/>
</dbReference>
<sequence length="228" mass="24831">MPRDTLTREQIVDTTIELLDQEGLDGLNMRSLGKRLDSAATAMYWHIQNKDNLVRLATDRVWAEIELPDLGTMDWRTAAETMAGGMYAMMNRHPWLVQALSAYLLYGENKSRYDEHVLAVYDGAGFTTEQADRAAAAVFMFVLGNAVGAAANVSIGRRLAHGGGNPEARLRETTIAATEIARKFPRLRDRIEAAAGTGYNAAPESSFEFGLAALLDGLQKSLPGRAGG</sequence>
<evidence type="ECO:0000256" key="1">
    <source>
        <dbReference type="ARBA" id="ARBA00023015"/>
    </source>
</evidence>
<keyword evidence="1" id="KW-0805">Transcription regulation</keyword>
<protein>
    <submittedName>
        <fullName evidence="6">TetR/AcrR family transcriptional regulator C-terminal domain-containing protein</fullName>
    </submittedName>
</protein>
<dbReference type="Proteomes" id="UP001551658">
    <property type="component" value="Unassembled WGS sequence"/>
</dbReference>
<dbReference type="SUPFAM" id="SSF46689">
    <property type="entry name" value="Homeodomain-like"/>
    <property type="match status" value="1"/>
</dbReference>
<evidence type="ECO:0000256" key="4">
    <source>
        <dbReference type="PROSITE-ProRule" id="PRU00335"/>
    </source>
</evidence>
<evidence type="ECO:0000256" key="3">
    <source>
        <dbReference type="ARBA" id="ARBA00023163"/>
    </source>
</evidence>
<dbReference type="Gene3D" id="1.10.357.10">
    <property type="entry name" value="Tetracycline Repressor, domain 2"/>
    <property type="match status" value="1"/>
</dbReference>
<gene>
    <name evidence="6" type="ORF">AB0H72_10955</name>
</gene>
<keyword evidence="7" id="KW-1185">Reference proteome</keyword>
<evidence type="ECO:0000313" key="6">
    <source>
        <dbReference type="EMBL" id="MEV0363209.1"/>
    </source>
</evidence>
<dbReference type="Pfam" id="PF02909">
    <property type="entry name" value="TetR_C_1"/>
    <property type="match status" value="1"/>
</dbReference>
<feature type="DNA-binding region" description="H-T-H motif" evidence="4">
    <location>
        <begin position="28"/>
        <end position="47"/>
    </location>
</feature>
<dbReference type="InterPro" id="IPR050109">
    <property type="entry name" value="HTH-type_TetR-like_transc_reg"/>
</dbReference>
<dbReference type="EMBL" id="JBFAIH010000005">
    <property type="protein sequence ID" value="MEV0363209.1"/>
    <property type="molecule type" value="Genomic_DNA"/>
</dbReference>
<organism evidence="6 7">
    <name type="scientific">Nocardia fusca</name>
    <dbReference type="NCBI Taxonomy" id="941183"/>
    <lineage>
        <taxon>Bacteria</taxon>
        <taxon>Bacillati</taxon>
        <taxon>Actinomycetota</taxon>
        <taxon>Actinomycetes</taxon>
        <taxon>Mycobacteriales</taxon>
        <taxon>Nocardiaceae</taxon>
        <taxon>Nocardia</taxon>
    </lineage>
</organism>
<accession>A0ABV3F687</accession>
<evidence type="ECO:0000313" key="7">
    <source>
        <dbReference type="Proteomes" id="UP001551658"/>
    </source>
</evidence>
<evidence type="ECO:0000259" key="5">
    <source>
        <dbReference type="PROSITE" id="PS50977"/>
    </source>
</evidence>
<dbReference type="PANTHER" id="PTHR30055:SF151">
    <property type="entry name" value="TRANSCRIPTIONAL REGULATORY PROTEIN"/>
    <property type="match status" value="1"/>
</dbReference>
<proteinExistence type="predicted"/>
<keyword evidence="3" id="KW-0804">Transcription</keyword>
<dbReference type="RefSeq" id="WP_357977014.1">
    <property type="nucleotide sequence ID" value="NZ_JBFAIH010000005.1"/>
</dbReference>
<evidence type="ECO:0000256" key="2">
    <source>
        <dbReference type="ARBA" id="ARBA00023125"/>
    </source>
</evidence>
<dbReference type="InterPro" id="IPR009057">
    <property type="entry name" value="Homeodomain-like_sf"/>
</dbReference>
<keyword evidence="2 4" id="KW-0238">DNA-binding</keyword>
<feature type="domain" description="HTH tetR-type" evidence="5">
    <location>
        <begin position="5"/>
        <end position="65"/>
    </location>
</feature>
<dbReference type="InterPro" id="IPR001647">
    <property type="entry name" value="HTH_TetR"/>
</dbReference>
<dbReference type="InterPro" id="IPR004111">
    <property type="entry name" value="Repressor_TetR_C"/>
</dbReference>
<dbReference type="Gene3D" id="1.10.10.60">
    <property type="entry name" value="Homeodomain-like"/>
    <property type="match status" value="1"/>
</dbReference>
<dbReference type="PROSITE" id="PS50977">
    <property type="entry name" value="HTH_TETR_2"/>
    <property type="match status" value="1"/>
</dbReference>
<name>A0ABV3F687_9NOCA</name>
<dbReference type="InterPro" id="IPR036271">
    <property type="entry name" value="Tet_transcr_reg_TetR-rel_C_sf"/>
</dbReference>
<dbReference type="Pfam" id="PF00440">
    <property type="entry name" value="TetR_N"/>
    <property type="match status" value="1"/>
</dbReference>
<comment type="caution">
    <text evidence="6">The sequence shown here is derived from an EMBL/GenBank/DDBJ whole genome shotgun (WGS) entry which is preliminary data.</text>
</comment>